<gene>
    <name evidence="2" type="ORF">OC842_000320</name>
</gene>
<feature type="signal peptide" evidence="1">
    <location>
        <begin position="1"/>
        <end position="22"/>
    </location>
</feature>
<accession>A0AAN6GHT0</accession>
<sequence>MKLPHSILATLALLSAAPLTMAFKQVQCGEECRKLAGEGTLRELAHCVLLCNTCNLAGVEGFLATEEGSHPNQFARCADVCEGRENCIETCHLYQANCAPFGSDRQQDFCPSNMKLCLFDCTATRPGRPGVCIESLQV</sequence>
<dbReference type="Proteomes" id="UP001176521">
    <property type="component" value="Unassembled WGS sequence"/>
</dbReference>
<proteinExistence type="predicted"/>
<evidence type="ECO:0000256" key="1">
    <source>
        <dbReference type="SAM" id="SignalP"/>
    </source>
</evidence>
<name>A0AAN6GHT0_9BASI</name>
<organism evidence="2 3">
    <name type="scientific">Tilletia horrida</name>
    <dbReference type="NCBI Taxonomy" id="155126"/>
    <lineage>
        <taxon>Eukaryota</taxon>
        <taxon>Fungi</taxon>
        <taxon>Dikarya</taxon>
        <taxon>Basidiomycota</taxon>
        <taxon>Ustilaginomycotina</taxon>
        <taxon>Exobasidiomycetes</taxon>
        <taxon>Tilletiales</taxon>
        <taxon>Tilletiaceae</taxon>
        <taxon>Tilletia</taxon>
    </lineage>
</organism>
<dbReference type="AlphaFoldDB" id="A0AAN6GHT0"/>
<keyword evidence="3" id="KW-1185">Reference proteome</keyword>
<evidence type="ECO:0000313" key="2">
    <source>
        <dbReference type="EMBL" id="KAK0540752.1"/>
    </source>
</evidence>
<evidence type="ECO:0000313" key="3">
    <source>
        <dbReference type="Proteomes" id="UP001176521"/>
    </source>
</evidence>
<comment type="caution">
    <text evidence="2">The sequence shown here is derived from an EMBL/GenBank/DDBJ whole genome shotgun (WGS) entry which is preliminary data.</text>
</comment>
<protein>
    <submittedName>
        <fullName evidence="2">Uncharacterized protein</fullName>
    </submittedName>
</protein>
<feature type="chain" id="PRO_5042924402" evidence="1">
    <location>
        <begin position="23"/>
        <end position="138"/>
    </location>
</feature>
<reference evidence="2" key="1">
    <citation type="journal article" date="2023" name="PhytoFront">
        <title>Draft Genome Resources of Seven Strains of Tilletia horrida, Causal Agent of Kernel Smut of Rice.</title>
        <authorList>
            <person name="Khanal S."/>
            <person name="Antony Babu S."/>
            <person name="Zhou X.G."/>
        </authorList>
    </citation>
    <scope>NUCLEOTIDE SEQUENCE</scope>
    <source>
        <strain evidence="2">TX3</strain>
    </source>
</reference>
<keyword evidence="1" id="KW-0732">Signal</keyword>
<dbReference type="EMBL" id="JAPDMQ010000008">
    <property type="protein sequence ID" value="KAK0540752.1"/>
    <property type="molecule type" value="Genomic_DNA"/>
</dbReference>